<gene>
    <name evidence="1" type="ORF">GCM10010178_90030</name>
</gene>
<protein>
    <submittedName>
        <fullName evidence="1">Uncharacterized protein</fullName>
    </submittedName>
</protein>
<proteinExistence type="predicted"/>
<evidence type="ECO:0000313" key="1">
    <source>
        <dbReference type="EMBL" id="GGU85933.1"/>
    </source>
</evidence>
<keyword evidence="2" id="KW-1185">Reference proteome</keyword>
<dbReference type="EMBL" id="BMRE01000099">
    <property type="protein sequence ID" value="GGU85933.1"/>
    <property type="molecule type" value="Genomic_DNA"/>
</dbReference>
<evidence type="ECO:0000313" key="2">
    <source>
        <dbReference type="Proteomes" id="UP000649573"/>
    </source>
</evidence>
<dbReference type="Proteomes" id="UP000649573">
    <property type="component" value="Unassembled WGS sequence"/>
</dbReference>
<reference evidence="2" key="1">
    <citation type="journal article" date="2019" name="Int. J. Syst. Evol. Microbiol.">
        <title>The Global Catalogue of Microorganisms (GCM) 10K type strain sequencing project: providing services to taxonomists for standard genome sequencing and annotation.</title>
        <authorList>
            <consortium name="The Broad Institute Genomics Platform"/>
            <consortium name="The Broad Institute Genome Sequencing Center for Infectious Disease"/>
            <person name="Wu L."/>
            <person name="Ma J."/>
        </authorList>
    </citation>
    <scope>NUCLEOTIDE SEQUENCE [LARGE SCALE GENOMIC DNA]</scope>
    <source>
        <strain evidence="2">JCM 3296</strain>
    </source>
</reference>
<name>A0ABQ2VJ70_9PSEU</name>
<comment type="caution">
    <text evidence="1">The sequence shown here is derived from an EMBL/GenBank/DDBJ whole genome shotgun (WGS) entry which is preliminary data.</text>
</comment>
<accession>A0ABQ2VJ70</accession>
<sequence length="71" mass="7498">MIGGAPFPAGCRVSAVAPALASPDVDPNDPACFPTAHTLTPERNVNLALARQTTTELNDRPVPDLELHRNP</sequence>
<organism evidence="1 2">
    <name type="scientific">Lentzea flava</name>
    <dbReference type="NCBI Taxonomy" id="103732"/>
    <lineage>
        <taxon>Bacteria</taxon>
        <taxon>Bacillati</taxon>
        <taxon>Actinomycetota</taxon>
        <taxon>Actinomycetes</taxon>
        <taxon>Pseudonocardiales</taxon>
        <taxon>Pseudonocardiaceae</taxon>
        <taxon>Lentzea</taxon>
    </lineage>
</organism>